<name>A0A1I3GNP7_9ACTN</name>
<evidence type="ECO:0000313" key="2">
    <source>
        <dbReference type="EMBL" id="SFI25056.1"/>
    </source>
</evidence>
<dbReference type="AlphaFoldDB" id="A0A1I3GNP7"/>
<evidence type="ECO:0000313" key="3">
    <source>
        <dbReference type="Proteomes" id="UP000199111"/>
    </source>
</evidence>
<reference evidence="3" key="1">
    <citation type="submission" date="2016-10" db="EMBL/GenBank/DDBJ databases">
        <authorList>
            <person name="Varghese N."/>
            <person name="Submissions S."/>
        </authorList>
    </citation>
    <scope>NUCLEOTIDE SEQUENCE [LARGE SCALE GENOMIC DNA]</scope>
    <source>
        <strain evidence="3">CGMCC 4.2126</strain>
    </source>
</reference>
<keyword evidence="3" id="KW-1185">Reference proteome</keyword>
<feature type="compositionally biased region" description="Polar residues" evidence="1">
    <location>
        <begin position="94"/>
        <end position="123"/>
    </location>
</feature>
<feature type="region of interest" description="Disordered" evidence="1">
    <location>
        <begin position="94"/>
        <end position="139"/>
    </location>
</feature>
<dbReference type="EMBL" id="FOQY01000002">
    <property type="protein sequence ID" value="SFI25056.1"/>
    <property type="molecule type" value="Genomic_DNA"/>
</dbReference>
<evidence type="ECO:0000256" key="1">
    <source>
        <dbReference type="SAM" id="MobiDB-lite"/>
    </source>
</evidence>
<sequence>MTESPVERHPSREGYACGQEVQGPLRGRELNLFKNVWDLAIYQRLLLEVRPRSIIEPGSGTGAGALWLSPIRHGRPPPITGKVEMPSHAAAVLTASTNRPASGMERTTSSNSPPELARSSSRCTPGRLRLADTSWRGPP</sequence>
<dbReference type="Proteomes" id="UP000199111">
    <property type="component" value="Unassembled WGS sequence"/>
</dbReference>
<gene>
    <name evidence="2" type="ORF">SAMN05216275_102155</name>
</gene>
<dbReference type="SUPFAM" id="SSF53335">
    <property type="entry name" value="S-adenosyl-L-methionine-dependent methyltransferases"/>
    <property type="match status" value="1"/>
</dbReference>
<dbReference type="InterPro" id="IPR029063">
    <property type="entry name" value="SAM-dependent_MTases_sf"/>
</dbReference>
<accession>A0A1I3GNP7</accession>
<protein>
    <submittedName>
        <fullName evidence="2">Cephalosporin hydroxylase</fullName>
    </submittedName>
</protein>
<proteinExistence type="predicted"/>
<organism evidence="2 3">
    <name type="scientific">Streptosporangium canum</name>
    <dbReference type="NCBI Taxonomy" id="324952"/>
    <lineage>
        <taxon>Bacteria</taxon>
        <taxon>Bacillati</taxon>
        <taxon>Actinomycetota</taxon>
        <taxon>Actinomycetes</taxon>
        <taxon>Streptosporangiales</taxon>
        <taxon>Streptosporangiaceae</taxon>
        <taxon>Streptosporangium</taxon>
    </lineage>
</organism>